<keyword evidence="1" id="KW-0802">TPR repeat</keyword>
<sequence>MSAKFCGGCGTELNKGKDHDNSSRVEKKESSVPPSTGKVTAMLLVPFLTLLLTGGGVYGYYSFEESNNHKVANWKEQAEELALEGKYDEAIKYLKKARSLRPKYAILKEEISVLEKALSYKNSMDQIAQLIKKRDYENATKQVEELKELKKKEEAPLLNQFSAKIEEAEITITVGKIKEEVDKLTTIDELANKLSVIKSLSSGEAPKVKDQIINRMVQITSDQAENALMENNFSDAFAIVEKAMSHSGDHEKLTALKQTIQQKKASFEKAEEERIQQAMEMAAQEDLKNRTEAVELISLETQVDEYGDLHIYGEVKNTATVSIYSVDISYSVYGSDGSLLTTGYTSVFPYYLNAGDTASFSDSVYYVYDETTSVEIDNITWYVE</sequence>
<dbReference type="PROSITE" id="PS50005">
    <property type="entry name" value="TPR"/>
    <property type="match status" value="1"/>
</dbReference>
<feature type="repeat" description="TPR" evidence="1">
    <location>
        <begin position="71"/>
        <end position="104"/>
    </location>
</feature>
<proteinExistence type="predicted"/>
<gene>
    <name evidence="3" type="ORF">AAEO50_01445</name>
</gene>
<dbReference type="Gene3D" id="1.25.40.10">
    <property type="entry name" value="Tetratricopeptide repeat domain"/>
    <property type="match status" value="1"/>
</dbReference>
<comment type="caution">
    <text evidence="3">The sequence shown here is derived from an EMBL/GenBank/DDBJ whole genome shotgun (WGS) entry which is preliminary data.</text>
</comment>
<dbReference type="RefSeq" id="WP_341979636.1">
    <property type="nucleotide sequence ID" value="NZ_JBBYAF010000002.1"/>
</dbReference>
<dbReference type="InterPro" id="IPR047676">
    <property type="entry name" value="FxLYD_dom"/>
</dbReference>
<name>A0ABU9K4B5_9BACI</name>
<evidence type="ECO:0000313" key="4">
    <source>
        <dbReference type="Proteomes" id="UP001389717"/>
    </source>
</evidence>
<keyword evidence="4" id="KW-1185">Reference proteome</keyword>
<dbReference type="InterPro" id="IPR019734">
    <property type="entry name" value="TPR_rpt"/>
</dbReference>
<feature type="region of interest" description="Disordered" evidence="2">
    <location>
        <begin position="15"/>
        <end position="35"/>
    </location>
</feature>
<reference evidence="3 4" key="1">
    <citation type="submission" date="2024-04" db="EMBL/GenBank/DDBJ databases">
        <title>Bacillus oryzaecorticis sp. nov., a moderately halophilic bacterium isolated from rice husks.</title>
        <authorList>
            <person name="Zhu H.-S."/>
        </authorList>
    </citation>
    <scope>NUCLEOTIDE SEQUENCE [LARGE SCALE GENOMIC DNA]</scope>
    <source>
        <strain evidence="3 4">ZC255</strain>
    </source>
</reference>
<dbReference type="SUPFAM" id="SSF48452">
    <property type="entry name" value="TPR-like"/>
    <property type="match status" value="1"/>
</dbReference>
<accession>A0ABU9K4B5</accession>
<dbReference type="EMBL" id="JBBYAF010000002">
    <property type="protein sequence ID" value="MEL3970929.1"/>
    <property type="molecule type" value="Genomic_DNA"/>
</dbReference>
<feature type="compositionally biased region" description="Basic and acidic residues" evidence="2">
    <location>
        <begin position="15"/>
        <end position="30"/>
    </location>
</feature>
<evidence type="ECO:0000256" key="1">
    <source>
        <dbReference type="PROSITE-ProRule" id="PRU00339"/>
    </source>
</evidence>
<organism evidence="3 4">
    <name type="scientific">Rossellomorea oryzaecorticis</name>
    <dbReference type="NCBI Taxonomy" id="1396505"/>
    <lineage>
        <taxon>Bacteria</taxon>
        <taxon>Bacillati</taxon>
        <taxon>Bacillota</taxon>
        <taxon>Bacilli</taxon>
        <taxon>Bacillales</taxon>
        <taxon>Bacillaceae</taxon>
        <taxon>Rossellomorea</taxon>
    </lineage>
</organism>
<protein>
    <submittedName>
        <fullName evidence="3">FxLYD domain-containing protein</fullName>
    </submittedName>
</protein>
<evidence type="ECO:0000256" key="2">
    <source>
        <dbReference type="SAM" id="MobiDB-lite"/>
    </source>
</evidence>
<dbReference type="NCBIfam" id="NF038353">
    <property type="entry name" value="FxLYD_dom"/>
    <property type="match status" value="1"/>
</dbReference>
<dbReference type="Proteomes" id="UP001389717">
    <property type="component" value="Unassembled WGS sequence"/>
</dbReference>
<dbReference type="InterPro" id="IPR011990">
    <property type="entry name" value="TPR-like_helical_dom_sf"/>
</dbReference>
<evidence type="ECO:0000313" key="3">
    <source>
        <dbReference type="EMBL" id="MEL3970929.1"/>
    </source>
</evidence>